<feature type="active site" description="Charge relay system" evidence="1">
    <location>
        <position position="301"/>
    </location>
</feature>
<dbReference type="InterPro" id="IPR039069">
    <property type="entry name" value="CE7"/>
</dbReference>
<sequence length="350" mass="38026">MSFAHSVTGYDIAYPGGARRSHSTNIGYAMAQFDLPLEELERYSPAPEEPLDFDSFWATTLEESRQQWFAPRFEPFDGGLTEMLVEDVTFSGYNGDPIKGWMVRPRHAEGPLPCVIRYLGYTQGRGLPLQSVAVAAAGFAHFVMDSRGQGNGGNPGSTPDPFGSPPRIPGMVTSGIEDPSTYYYRRLFTDAVLAVDAVRAHPAVDPSRVIVSGVSQGGGITLASAALSKGLLGAAIDVPFLSHFRRALRITDASPYSEVSRFMQTVPGREEDVFRVLSYFDGANFAPRAMSPAFFSVALADVTCPPSTVYAAYNRYGGPKQIAVYPYNGHEGGQAHQVLAQLRFFTELAE</sequence>
<dbReference type="EMBL" id="JYIX01000024">
    <property type="protein sequence ID" value="KJL35147.1"/>
    <property type="molecule type" value="Genomic_DNA"/>
</dbReference>
<gene>
    <name evidence="4" type="primary">axeA_2</name>
    <name evidence="4" type="ORF">RS86_00530</name>
</gene>
<dbReference type="Gene3D" id="3.40.50.1820">
    <property type="entry name" value="alpha/beta hydrolase"/>
    <property type="match status" value="1"/>
</dbReference>
<dbReference type="Proteomes" id="UP000033740">
    <property type="component" value="Unassembled WGS sequence"/>
</dbReference>
<proteinExistence type="predicted"/>
<evidence type="ECO:0000313" key="4">
    <source>
        <dbReference type="EMBL" id="KJL35147.1"/>
    </source>
</evidence>
<dbReference type="PANTHER" id="PTHR40111">
    <property type="entry name" value="CEPHALOSPORIN-C DEACETYLASE"/>
    <property type="match status" value="1"/>
</dbReference>
<feature type="active site" description="Nucleophile" evidence="1">
    <location>
        <position position="215"/>
    </location>
</feature>
<dbReference type="GO" id="GO:0047739">
    <property type="term" value="F:cephalosporin-C deacetylase activity"/>
    <property type="evidence" value="ECO:0007669"/>
    <property type="project" value="UniProtKB-EC"/>
</dbReference>
<dbReference type="AlphaFoldDB" id="A0A0F0LPJ1"/>
<comment type="caution">
    <text evidence="4">The sequence shown here is derived from an EMBL/GenBank/DDBJ whole genome shotgun (WGS) entry which is preliminary data.</text>
</comment>
<dbReference type="STRING" id="582680.RS86_00530"/>
<dbReference type="SUPFAM" id="SSF53474">
    <property type="entry name" value="alpha/beta-Hydrolases"/>
    <property type="match status" value="1"/>
</dbReference>
<evidence type="ECO:0000256" key="1">
    <source>
        <dbReference type="PIRSR" id="PIRSR639069-1"/>
    </source>
</evidence>
<feature type="active site" description="Charge relay system" evidence="1">
    <location>
        <position position="330"/>
    </location>
</feature>
<accession>A0A0F0LPJ1</accession>
<dbReference type="PANTHER" id="PTHR40111:SF1">
    <property type="entry name" value="CEPHALOSPORIN-C DEACETYLASE"/>
    <property type="match status" value="1"/>
</dbReference>
<dbReference type="EC" id="3.1.1.41" evidence="4"/>
<evidence type="ECO:0000313" key="5">
    <source>
        <dbReference type="Proteomes" id="UP000033740"/>
    </source>
</evidence>
<organism evidence="4 5">
    <name type="scientific">Microbacterium azadirachtae</name>
    <dbReference type="NCBI Taxonomy" id="582680"/>
    <lineage>
        <taxon>Bacteria</taxon>
        <taxon>Bacillati</taxon>
        <taxon>Actinomycetota</taxon>
        <taxon>Actinomycetes</taxon>
        <taxon>Micrococcales</taxon>
        <taxon>Microbacteriaceae</taxon>
        <taxon>Microbacterium</taxon>
    </lineage>
</organism>
<feature type="binding site" evidence="2">
    <location>
        <position position="121"/>
    </location>
    <ligand>
        <name>substrate</name>
    </ligand>
</feature>
<evidence type="ECO:0000259" key="3">
    <source>
        <dbReference type="Pfam" id="PF05448"/>
    </source>
</evidence>
<name>A0A0F0LPJ1_9MICO</name>
<evidence type="ECO:0000256" key="2">
    <source>
        <dbReference type="PIRSR" id="PIRSR639069-2"/>
    </source>
</evidence>
<reference evidence="4 5" key="1">
    <citation type="submission" date="2015-02" db="EMBL/GenBank/DDBJ databases">
        <title>Draft genome sequences of ten Microbacterium spp. with emphasis on heavy metal contaminated environments.</title>
        <authorList>
            <person name="Corretto E."/>
        </authorList>
    </citation>
    <scope>NUCLEOTIDE SEQUENCE [LARGE SCALE GENOMIC DNA]</scope>
    <source>
        <strain evidence="4 5">ARN176</strain>
    </source>
</reference>
<dbReference type="GO" id="GO:0005976">
    <property type="term" value="P:polysaccharide metabolic process"/>
    <property type="evidence" value="ECO:0007669"/>
    <property type="project" value="TreeGrafter"/>
</dbReference>
<dbReference type="Pfam" id="PF05448">
    <property type="entry name" value="AXE1"/>
    <property type="match status" value="1"/>
</dbReference>
<dbReference type="InterPro" id="IPR008391">
    <property type="entry name" value="AXE1_dom"/>
</dbReference>
<feature type="domain" description="Acetyl xylan esterase" evidence="3">
    <location>
        <begin position="30"/>
        <end position="346"/>
    </location>
</feature>
<dbReference type="PATRIC" id="fig|582680.6.peg.545"/>
<dbReference type="InterPro" id="IPR029058">
    <property type="entry name" value="AB_hydrolase_fold"/>
</dbReference>
<keyword evidence="5" id="KW-1185">Reference proteome</keyword>
<keyword evidence="4" id="KW-0378">Hydrolase</keyword>
<protein>
    <submittedName>
        <fullName evidence="4">Cephalosporin-C deacetylase</fullName>
        <ecNumber evidence="4">3.1.1.41</ecNumber>
    </submittedName>
</protein>